<feature type="region of interest" description="Disordered" evidence="1">
    <location>
        <begin position="83"/>
        <end position="108"/>
    </location>
</feature>
<organism evidence="2 3">
    <name type="scientific">Agromyces humatus</name>
    <dbReference type="NCBI Taxonomy" id="279573"/>
    <lineage>
        <taxon>Bacteria</taxon>
        <taxon>Bacillati</taxon>
        <taxon>Actinomycetota</taxon>
        <taxon>Actinomycetes</taxon>
        <taxon>Micrococcales</taxon>
        <taxon>Microbacteriaceae</taxon>
        <taxon>Agromyces</taxon>
    </lineage>
</organism>
<gene>
    <name evidence="2" type="ORF">GCM10009747_17050</name>
</gene>
<name>A0ABN2KMN9_9MICO</name>
<keyword evidence="3" id="KW-1185">Reference proteome</keyword>
<dbReference type="Proteomes" id="UP001500506">
    <property type="component" value="Unassembled WGS sequence"/>
</dbReference>
<proteinExistence type="predicted"/>
<comment type="caution">
    <text evidence="2">The sequence shown here is derived from an EMBL/GenBank/DDBJ whole genome shotgun (WGS) entry which is preliminary data.</text>
</comment>
<protein>
    <submittedName>
        <fullName evidence="2">Uncharacterized protein</fullName>
    </submittedName>
</protein>
<dbReference type="EMBL" id="BAAANH010000003">
    <property type="protein sequence ID" value="GAA1758806.1"/>
    <property type="molecule type" value="Genomic_DNA"/>
</dbReference>
<evidence type="ECO:0000313" key="2">
    <source>
        <dbReference type="EMBL" id="GAA1758806.1"/>
    </source>
</evidence>
<sequence length="576" mass="60141">MKLRLFMIAEDEHRFVVSEIKGASYTKDKNGRIVPQPTQQLITPPASGTFTYVAIEAVTGAYVVTFSASPADTHTIGSSLLQPVNNPGLPGEPGIRPTPQNAGSPLPADSPPVLVGAGWLDNGFVVVRSQFWRKSDDSTSLPGCSSLNVTTSQLNGLTTSSSEMGVTATQVGATASAGWGPISASLSASMSRSSSTSSEVTITEETEATLVRELRNETTAGEIVLFWQLIDQYAIQAPGFTLKAMIETAIPPSIPVAYDTSGGTFPPSGAAPCIEPTPNGSTRKESTDAAGATFADAPGAASADASSATPPAEPAPIVVTVSNLLSLAVDAFAVSTVDGVTVVRFIETVEPGGGTKVLVSEPTIRLAVHTSGAIIVEDYASKATLTAAPWTLAAPNTVPPPPVASAAQPLPTDTAPWLVGIGRFPTPKDAKVVVTFTREQFWRKTPDSFSLPPGARLEKLLRQSSGVSSSSSKSEEATKEIGFDISAGWGPFSASASASMSETSQRTDTVSVREESTSTVVQTFTNASTKPVVVNFWQLIDRISVRKNDKIVASVDNGNLPLVPHTLQLGADDAWW</sequence>
<evidence type="ECO:0000256" key="1">
    <source>
        <dbReference type="SAM" id="MobiDB-lite"/>
    </source>
</evidence>
<reference evidence="2 3" key="1">
    <citation type="journal article" date="2019" name="Int. J. Syst. Evol. Microbiol.">
        <title>The Global Catalogue of Microorganisms (GCM) 10K type strain sequencing project: providing services to taxonomists for standard genome sequencing and annotation.</title>
        <authorList>
            <consortium name="The Broad Institute Genomics Platform"/>
            <consortium name="The Broad Institute Genome Sequencing Center for Infectious Disease"/>
            <person name="Wu L."/>
            <person name="Ma J."/>
        </authorList>
    </citation>
    <scope>NUCLEOTIDE SEQUENCE [LARGE SCALE GENOMIC DNA]</scope>
    <source>
        <strain evidence="2 3">JCM 14319</strain>
    </source>
</reference>
<evidence type="ECO:0000313" key="3">
    <source>
        <dbReference type="Proteomes" id="UP001500506"/>
    </source>
</evidence>
<accession>A0ABN2KMN9</accession>